<dbReference type="InterPro" id="IPR049730">
    <property type="entry name" value="SNF2/RAD54-like_C"/>
</dbReference>
<feature type="region of interest" description="Disordered" evidence="2">
    <location>
        <begin position="1"/>
        <end position="27"/>
    </location>
</feature>
<feature type="domain" description="Helicase ATP-binding" evidence="3">
    <location>
        <begin position="531"/>
        <end position="696"/>
    </location>
</feature>
<sequence>MSARAAVPVPSGTAGVPVPSGTAGTAPQTVSASVHALWRPGAGLTLHFEDPEGRPTATPDLAALPAPVRELLGARSPHRSVTVVAPVGREAVPCVTVGPGRATRLLLALGPGDGAPDLQYLWWVAASVARFVGAGSVAPALTRSDGDWLLRWAPLDTLAWRVWTRAAAGAAPESIRRNGDLAAVLDLAVEICDHLCRARLGDGPWDWIAAPPLRALAEGEPLTGPHTADAVGAAAAWAEWAGTVRATETSLVFRLVEPAGPPDAIGAESGVDAAFDRYRADPDRAALWRLQVCRRVDGAPPERVALDRIGSAELEDLTGELARALSAYPPLKAMRHDDFSLDFELTSEEAERVLEEGGEALTVAGFEVLLPTSIARARPALRLQGREQPGRTALTVAAGLGEIREFVWQLALGDAVLTADELAALADASSGLVQVRGRWVRADRSTLTHAARFVAQQRAAAEAGMSGDLGGLLALIADQEALPAPLAAVDGLGWLDTVYRGGTIEAADVPAPSNLAATLRPYQLRGLRWLSALSQGGIGAVLADDMGLGKTVQVLALLCSERESGRPDVARPTLLVCPMSVVGNWAAEAHRFAPGLRVTVHHGPGRRTGSEFAAAATGSDLVITTFALAARDRELLATTGWERLVVDEAQHVKNVNTAQARALRAIPARHRVALTGTPVENRLEDLRAVIDLVNPGLLGSARTFRNRYALPIERDRDPAAIRRLNTLTSPFVLRREKTDPAIVPDLPAKDEFVVRANLTAEQAGLYRAVLDRLTAELKEADGMPRRGLVLAALTRLKQICNHPAHYLDDGSPVLRRGAHRSGKIELLADILETVAADGDRALLFTQYAAFARLLQPWLTAVLGADVPVLDGGVGRAERDALVARFQAGAGAPALLATVQAGGTGLNLTAANHVVHIDRWWNPAVEDQATDRAFRIGQTRRVQVRKFVCVGTLEERIDDVITAKRALADATVGVGAGWLTELGNDELYELIALRDDSVGD</sequence>
<dbReference type="PROSITE" id="PS51192">
    <property type="entry name" value="HELICASE_ATP_BIND_1"/>
    <property type="match status" value="1"/>
</dbReference>
<keyword evidence="1" id="KW-0378">Hydrolase</keyword>
<keyword evidence="5" id="KW-0547">Nucleotide-binding</keyword>
<dbReference type="Pfam" id="PF00176">
    <property type="entry name" value="SNF2-rel_dom"/>
    <property type="match status" value="1"/>
</dbReference>
<dbReference type="InterPro" id="IPR014001">
    <property type="entry name" value="Helicase_ATP-bd"/>
</dbReference>
<organism evidence="5 6">
    <name type="scientific">Tsukamurella soli</name>
    <dbReference type="NCBI Taxonomy" id="644556"/>
    <lineage>
        <taxon>Bacteria</taxon>
        <taxon>Bacillati</taxon>
        <taxon>Actinomycetota</taxon>
        <taxon>Actinomycetes</taxon>
        <taxon>Mycobacteriales</taxon>
        <taxon>Tsukamurellaceae</taxon>
        <taxon>Tsukamurella</taxon>
    </lineage>
</organism>
<dbReference type="Gene3D" id="3.40.50.300">
    <property type="entry name" value="P-loop containing nucleotide triphosphate hydrolases"/>
    <property type="match status" value="1"/>
</dbReference>
<accession>A0ABP8KFG8</accession>
<dbReference type="SMART" id="SM00490">
    <property type="entry name" value="HELICc"/>
    <property type="match status" value="1"/>
</dbReference>
<keyword evidence="5" id="KW-0347">Helicase</keyword>
<dbReference type="Proteomes" id="UP001500635">
    <property type="component" value="Unassembled WGS sequence"/>
</dbReference>
<gene>
    <name evidence="5" type="ORF">GCM10023147_49100</name>
</gene>
<evidence type="ECO:0000259" key="4">
    <source>
        <dbReference type="PROSITE" id="PS51194"/>
    </source>
</evidence>
<name>A0ABP8KFG8_9ACTN</name>
<proteinExistence type="predicted"/>
<evidence type="ECO:0000256" key="2">
    <source>
        <dbReference type="SAM" id="MobiDB-lite"/>
    </source>
</evidence>
<evidence type="ECO:0000313" key="5">
    <source>
        <dbReference type="EMBL" id="GAA4405782.1"/>
    </source>
</evidence>
<dbReference type="InterPro" id="IPR001650">
    <property type="entry name" value="Helicase_C-like"/>
</dbReference>
<keyword evidence="6" id="KW-1185">Reference proteome</keyword>
<evidence type="ECO:0000313" key="6">
    <source>
        <dbReference type="Proteomes" id="UP001500635"/>
    </source>
</evidence>
<dbReference type="SMART" id="SM00487">
    <property type="entry name" value="DEXDc"/>
    <property type="match status" value="1"/>
</dbReference>
<dbReference type="InterPro" id="IPR022138">
    <property type="entry name" value="DUF3670"/>
</dbReference>
<evidence type="ECO:0000256" key="1">
    <source>
        <dbReference type="ARBA" id="ARBA00022801"/>
    </source>
</evidence>
<dbReference type="CDD" id="cd18793">
    <property type="entry name" value="SF2_C_SNF"/>
    <property type="match status" value="1"/>
</dbReference>
<dbReference type="Pfam" id="PF00271">
    <property type="entry name" value="Helicase_C"/>
    <property type="match status" value="1"/>
</dbReference>
<dbReference type="Pfam" id="PF12419">
    <property type="entry name" value="DUF3670"/>
    <property type="match status" value="1"/>
</dbReference>
<dbReference type="PANTHER" id="PTHR10799">
    <property type="entry name" value="SNF2/RAD54 HELICASE FAMILY"/>
    <property type="match status" value="1"/>
</dbReference>
<dbReference type="SUPFAM" id="SSF52540">
    <property type="entry name" value="P-loop containing nucleoside triphosphate hydrolases"/>
    <property type="match status" value="2"/>
</dbReference>
<dbReference type="GO" id="GO:0004386">
    <property type="term" value="F:helicase activity"/>
    <property type="evidence" value="ECO:0007669"/>
    <property type="project" value="UniProtKB-KW"/>
</dbReference>
<dbReference type="EMBL" id="BAABFR010000144">
    <property type="protein sequence ID" value="GAA4405782.1"/>
    <property type="molecule type" value="Genomic_DNA"/>
</dbReference>
<dbReference type="Gene3D" id="3.40.50.10810">
    <property type="entry name" value="Tandem AAA-ATPase domain"/>
    <property type="match status" value="1"/>
</dbReference>
<comment type="caution">
    <text evidence="5">The sequence shown here is derived from an EMBL/GenBank/DDBJ whole genome shotgun (WGS) entry which is preliminary data.</text>
</comment>
<feature type="domain" description="Helicase C-terminal" evidence="4">
    <location>
        <begin position="826"/>
        <end position="998"/>
    </location>
</feature>
<dbReference type="PROSITE" id="PS51194">
    <property type="entry name" value="HELICASE_CTER"/>
    <property type="match status" value="1"/>
</dbReference>
<dbReference type="RefSeq" id="WP_345001231.1">
    <property type="nucleotide sequence ID" value="NZ_BAABFR010000144.1"/>
</dbReference>
<reference evidence="6" key="1">
    <citation type="journal article" date="2019" name="Int. J. Syst. Evol. Microbiol.">
        <title>The Global Catalogue of Microorganisms (GCM) 10K type strain sequencing project: providing services to taxonomists for standard genome sequencing and annotation.</title>
        <authorList>
            <consortium name="The Broad Institute Genomics Platform"/>
            <consortium name="The Broad Institute Genome Sequencing Center for Infectious Disease"/>
            <person name="Wu L."/>
            <person name="Ma J."/>
        </authorList>
    </citation>
    <scope>NUCLEOTIDE SEQUENCE [LARGE SCALE GENOMIC DNA]</scope>
    <source>
        <strain evidence="6">JCM 17688</strain>
    </source>
</reference>
<keyword evidence="5" id="KW-0067">ATP-binding</keyword>
<dbReference type="CDD" id="cd18012">
    <property type="entry name" value="DEXQc_arch_SWI2_SNF2"/>
    <property type="match status" value="1"/>
</dbReference>
<protein>
    <submittedName>
        <fullName evidence="5">DEAD/DEAH box helicase</fullName>
    </submittedName>
</protein>
<dbReference type="InterPro" id="IPR038718">
    <property type="entry name" value="SNF2-like_sf"/>
</dbReference>
<evidence type="ECO:0000259" key="3">
    <source>
        <dbReference type="PROSITE" id="PS51192"/>
    </source>
</evidence>
<dbReference type="InterPro" id="IPR027417">
    <property type="entry name" value="P-loop_NTPase"/>
</dbReference>
<dbReference type="InterPro" id="IPR000330">
    <property type="entry name" value="SNF2_N"/>
</dbReference>